<evidence type="ECO:0000313" key="3">
    <source>
        <dbReference type="Proteomes" id="UP000518752"/>
    </source>
</evidence>
<keyword evidence="3" id="KW-1185">Reference proteome</keyword>
<keyword evidence="1" id="KW-1133">Transmembrane helix</keyword>
<feature type="transmembrane region" description="Helical" evidence="1">
    <location>
        <begin position="94"/>
        <end position="117"/>
    </location>
</feature>
<reference evidence="2 3" key="1">
    <citation type="journal article" date="2020" name="ISME J.">
        <title>Uncovering the hidden diversity of litter-decomposition mechanisms in mushroom-forming fungi.</title>
        <authorList>
            <person name="Floudas D."/>
            <person name="Bentzer J."/>
            <person name="Ahren D."/>
            <person name="Johansson T."/>
            <person name="Persson P."/>
            <person name="Tunlid A."/>
        </authorList>
    </citation>
    <scope>NUCLEOTIDE SEQUENCE [LARGE SCALE GENOMIC DNA]</scope>
    <source>
        <strain evidence="2 3">CBS 406.79</strain>
    </source>
</reference>
<proteinExistence type="predicted"/>
<comment type="caution">
    <text evidence="2">The sequence shown here is derived from an EMBL/GenBank/DDBJ whole genome shotgun (WGS) entry which is preliminary data.</text>
</comment>
<sequence length="123" mass="13963">MSGYVAFLILNTLLFPPNTPSLLPTRTQRSFHCSATPFRPHSKMNDFRNRRHHHPYAHALGRARREAENELRLAATLPPSQNVQEPAGNFANRCILAIIIILTVWRIFNAILIAYTISALPHV</sequence>
<protein>
    <submittedName>
        <fullName evidence="2">Uncharacterized protein</fullName>
    </submittedName>
</protein>
<evidence type="ECO:0000256" key="1">
    <source>
        <dbReference type="SAM" id="Phobius"/>
    </source>
</evidence>
<evidence type="ECO:0000313" key="2">
    <source>
        <dbReference type="EMBL" id="KAF5391781.1"/>
    </source>
</evidence>
<keyword evidence="1" id="KW-0812">Transmembrane</keyword>
<dbReference type="Proteomes" id="UP000518752">
    <property type="component" value="Unassembled WGS sequence"/>
</dbReference>
<dbReference type="AlphaFoldDB" id="A0A8H5HYM9"/>
<accession>A0A8H5HYM9</accession>
<keyword evidence="1" id="KW-0472">Membrane</keyword>
<dbReference type="EMBL" id="JAACJN010000008">
    <property type="protein sequence ID" value="KAF5391781.1"/>
    <property type="molecule type" value="Genomic_DNA"/>
</dbReference>
<gene>
    <name evidence="2" type="ORF">D9757_001759</name>
</gene>
<name>A0A8H5HYM9_9AGAR</name>
<organism evidence="2 3">
    <name type="scientific">Collybiopsis confluens</name>
    <dbReference type="NCBI Taxonomy" id="2823264"/>
    <lineage>
        <taxon>Eukaryota</taxon>
        <taxon>Fungi</taxon>
        <taxon>Dikarya</taxon>
        <taxon>Basidiomycota</taxon>
        <taxon>Agaricomycotina</taxon>
        <taxon>Agaricomycetes</taxon>
        <taxon>Agaricomycetidae</taxon>
        <taxon>Agaricales</taxon>
        <taxon>Marasmiineae</taxon>
        <taxon>Omphalotaceae</taxon>
        <taxon>Collybiopsis</taxon>
    </lineage>
</organism>